<dbReference type="STRING" id="1307763.L21SP4_01857"/>
<dbReference type="SFLD" id="SFLDG01060">
    <property type="entry name" value="BATS_domain_containing"/>
    <property type="match status" value="1"/>
</dbReference>
<dbReference type="GO" id="GO:0051539">
    <property type="term" value="F:4 iron, 4 sulfur cluster binding"/>
    <property type="evidence" value="ECO:0007669"/>
    <property type="project" value="UniProtKB-KW"/>
</dbReference>
<dbReference type="EMBL" id="CP010904">
    <property type="protein sequence ID" value="AKJ65094.1"/>
    <property type="molecule type" value="Genomic_DNA"/>
</dbReference>
<protein>
    <submittedName>
        <fullName evidence="8">Biotin synthase</fullName>
        <ecNumber evidence="8">2.8.1.6</ecNumber>
    </submittedName>
</protein>
<keyword evidence="8" id="KW-0808">Transferase</keyword>
<dbReference type="GO" id="GO:0046872">
    <property type="term" value="F:metal ion binding"/>
    <property type="evidence" value="ECO:0007669"/>
    <property type="project" value="UniProtKB-KW"/>
</dbReference>
<dbReference type="PANTHER" id="PTHR43726:SF1">
    <property type="entry name" value="BIOTIN SYNTHASE"/>
    <property type="match status" value="1"/>
</dbReference>
<dbReference type="Pfam" id="PF04055">
    <property type="entry name" value="Radical_SAM"/>
    <property type="match status" value="1"/>
</dbReference>
<keyword evidence="2" id="KW-0479">Metal-binding</keyword>
<evidence type="ECO:0000256" key="1">
    <source>
        <dbReference type="ARBA" id="ARBA00022691"/>
    </source>
</evidence>
<dbReference type="SFLD" id="SFLDF00348">
    <property type="entry name" value="FeFe_hydrogenase_maturase_(Hyd"/>
    <property type="match status" value="1"/>
</dbReference>
<evidence type="ECO:0000259" key="7">
    <source>
        <dbReference type="PROSITE" id="PS51918"/>
    </source>
</evidence>
<dbReference type="CDD" id="cd01335">
    <property type="entry name" value="Radical_SAM"/>
    <property type="match status" value="1"/>
</dbReference>
<dbReference type="KEGG" id="vbl:L21SP4_01857"/>
<keyword evidence="3 5" id="KW-0408">Iron</keyword>
<dbReference type="PROSITE" id="PS51918">
    <property type="entry name" value="RADICAL_SAM"/>
    <property type="match status" value="1"/>
</dbReference>
<evidence type="ECO:0000256" key="2">
    <source>
        <dbReference type="ARBA" id="ARBA00022723"/>
    </source>
</evidence>
<dbReference type="SFLD" id="SFLDS00029">
    <property type="entry name" value="Radical_SAM"/>
    <property type="match status" value="1"/>
</dbReference>
<evidence type="ECO:0000313" key="8">
    <source>
        <dbReference type="EMBL" id="AKJ65094.1"/>
    </source>
</evidence>
<evidence type="ECO:0000256" key="5">
    <source>
        <dbReference type="PIRSR" id="PIRSR004762-1"/>
    </source>
</evidence>
<dbReference type="Gene3D" id="3.20.20.70">
    <property type="entry name" value="Aldolase class I"/>
    <property type="match status" value="1"/>
</dbReference>
<feature type="binding site" evidence="5">
    <location>
        <position position="62"/>
    </location>
    <ligand>
        <name>[4Fe-4S] cluster</name>
        <dbReference type="ChEBI" id="CHEBI:49883"/>
        <note>4Fe-4S-S-AdoMet</note>
    </ligand>
</feature>
<name>A0A0G3ELQ4_9BACT</name>
<feature type="binding site" evidence="5">
    <location>
        <position position="55"/>
    </location>
    <ligand>
        <name>[4Fe-4S] cluster</name>
        <dbReference type="ChEBI" id="CHEBI:49883"/>
        <note>4Fe-4S-S-AdoMet</note>
    </ligand>
</feature>
<dbReference type="SFLD" id="SFLDG01280">
    <property type="entry name" value="HydE/PylB-like"/>
    <property type="match status" value="1"/>
</dbReference>
<evidence type="ECO:0000256" key="3">
    <source>
        <dbReference type="ARBA" id="ARBA00023004"/>
    </source>
</evidence>
<dbReference type="NCBIfam" id="TIGR03956">
    <property type="entry name" value="rSAM_HydE"/>
    <property type="match status" value="1"/>
</dbReference>
<dbReference type="SFLD" id="SFLDG01082">
    <property type="entry name" value="B12-binding_domain_containing"/>
    <property type="match status" value="1"/>
</dbReference>
<keyword evidence="1 5" id="KW-0949">S-adenosyl-L-methionine</keyword>
<feature type="binding site" evidence="5">
    <location>
        <position position="59"/>
    </location>
    <ligand>
        <name>[4Fe-4S] cluster</name>
        <dbReference type="ChEBI" id="CHEBI:49883"/>
        <note>4Fe-4S-S-AdoMet</note>
    </ligand>
</feature>
<dbReference type="InterPro" id="IPR024021">
    <property type="entry name" value="FeFe-hyd_HydE_rSAM"/>
</dbReference>
<dbReference type="InterPro" id="IPR013785">
    <property type="entry name" value="Aldolase_TIM"/>
</dbReference>
<feature type="binding site" evidence="6">
    <location>
        <position position="174"/>
    </location>
    <ligand>
        <name>S-adenosyl-L-methionine</name>
        <dbReference type="ChEBI" id="CHEBI:59789"/>
    </ligand>
</feature>
<dbReference type="SMART" id="SM00729">
    <property type="entry name" value="Elp3"/>
    <property type="match status" value="1"/>
</dbReference>
<dbReference type="PATRIC" id="fig|1609981.3.peg.1929"/>
<reference evidence="9" key="1">
    <citation type="submission" date="2015-02" db="EMBL/GenBank/DDBJ databases">
        <title>Description and complete genome sequence of the first cultured representative of the subdivision 5 of the Verrucomicrobia phylum.</title>
        <authorList>
            <person name="Spring S."/>
            <person name="Bunk B."/>
            <person name="Sproer C."/>
            <person name="Klenk H.-P."/>
        </authorList>
    </citation>
    <scope>NUCLEOTIDE SEQUENCE [LARGE SCALE GENOMIC DNA]</scope>
    <source>
        <strain evidence="9">L21-Fru-AB</strain>
    </source>
</reference>
<keyword evidence="5" id="KW-0004">4Fe-4S</keyword>
<sequence>MHSDNSMDRPAIEQRLRETRADRLADLWQRADETRRREVGDEVHLRGLVEISNHCTRRCRYCGIHADNRTLPRYRMRAEEILEAAQRAAEFKYGTVVLQAGEDPALDRPFIANVIRRLKEDLGLAVTLSLGERNEGDLAAWREAGADRYLLRFETSRRDLFERIHPRGPHSVDRFEQLAVLRRLGYETGSGVMIGIPGQTFADLARSLARFAELDLDMIGVGPFIAHPDTDLGRGAADCPPAPESDQVPPSERMAYKVLALTRLVRPDANIPSTTAISTLDEHGRELGLERGANVIMPNLTPMRYRRLYEIYPAKSCLAEDPATFDAELKRRLRAIGRVPGRGRGDRVR</sequence>
<comment type="cofactor">
    <cofactor evidence="5">
        <name>[4Fe-4S] cluster</name>
        <dbReference type="ChEBI" id="CHEBI:49883"/>
    </cofactor>
    <text evidence="5">Binds 1 [4Fe-4S] cluster. The cluster is coordinated with 3 cysteines and an exchangeable S-adenosyl-L-methionine.</text>
</comment>
<keyword evidence="9" id="KW-1185">Reference proteome</keyword>
<dbReference type="RefSeq" id="WP_256381188.1">
    <property type="nucleotide sequence ID" value="NZ_CP010904.1"/>
</dbReference>
<dbReference type="PIRSF" id="PIRSF004762">
    <property type="entry name" value="CHP00423"/>
    <property type="match status" value="1"/>
</dbReference>
<dbReference type="AlphaFoldDB" id="A0A0G3ELQ4"/>
<feature type="binding site" evidence="6">
    <location>
        <position position="154"/>
    </location>
    <ligand>
        <name>S-adenosyl-L-methionine</name>
        <dbReference type="ChEBI" id="CHEBI:59789"/>
    </ligand>
</feature>
<keyword evidence="4 5" id="KW-0411">Iron-sulfur</keyword>
<dbReference type="SUPFAM" id="SSF102114">
    <property type="entry name" value="Radical SAM enzymes"/>
    <property type="match status" value="1"/>
</dbReference>
<dbReference type="PANTHER" id="PTHR43726">
    <property type="entry name" value="3-METHYLORNITHINE SYNTHASE"/>
    <property type="match status" value="1"/>
</dbReference>
<dbReference type="Proteomes" id="UP000035268">
    <property type="component" value="Chromosome"/>
</dbReference>
<feature type="domain" description="Radical SAM core" evidence="7">
    <location>
        <begin position="41"/>
        <end position="268"/>
    </location>
</feature>
<organism evidence="8 9">
    <name type="scientific">Kiritimatiella glycovorans</name>
    <dbReference type="NCBI Taxonomy" id="1307763"/>
    <lineage>
        <taxon>Bacteria</taxon>
        <taxon>Pseudomonadati</taxon>
        <taxon>Kiritimatiellota</taxon>
        <taxon>Kiritimatiellia</taxon>
        <taxon>Kiritimatiellales</taxon>
        <taxon>Kiritimatiellaceae</taxon>
        <taxon>Kiritimatiella</taxon>
    </lineage>
</organism>
<reference evidence="8 9" key="2">
    <citation type="journal article" date="2016" name="ISME J.">
        <title>Characterization of the first cultured representative of Verrucomicrobia subdivision 5 indicates the proposal of a novel phylum.</title>
        <authorList>
            <person name="Spring S."/>
            <person name="Bunk B."/>
            <person name="Sproer C."/>
            <person name="Schumann P."/>
            <person name="Rohde M."/>
            <person name="Tindall B.J."/>
            <person name="Klenk H.P."/>
        </authorList>
    </citation>
    <scope>NUCLEOTIDE SEQUENCE [LARGE SCALE GENOMIC DNA]</scope>
    <source>
        <strain evidence="8 9">L21-Fru-AB</strain>
    </source>
</reference>
<dbReference type="InterPro" id="IPR007197">
    <property type="entry name" value="rSAM"/>
</dbReference>
<dbReference type="InterPro" id="IPR034422">
    <property type="entry name" value="HydE/PylB-like"/>
</dbReference>
<accession>A0A0G3ELQ4</accession>
<gene>
    <name evidence="8" type="primary">bioB_2</name>
    <name evidence="8" type="ORF">L21SP4_01857</name>
</gene>
<dbReference type="EC" id="2.8.1.6" evidence="8"/>
<evidence type="ECO:0000256" key="6">
    <source>
        <dbReference type="PIRSR" id="PIRSR004762-2"/>
    </source>
</evidence>
<feature type="binding site" evidence="6">
    <location>
        <position position="129"/>
    </location>
    <ligand>
        <name>(3R)-3-methyl-D-ornithine</name>
        <dbReference type="ChEBI" id="CHEBI:64642"/>
    </ligand>
</feature>
<proteinExistence type="predicted"/>
<dbReference type="InterPro" id="IPR006638">
    <property type="entry name" value="Elp3/MiaA/NifB-like_rSAM"/>
</dbReference>
<dbReference type="InterPro" id="IPR058240">
    <property type="entry name" value="rSAM_sf"/>
</dbReference>
<dbReference type="GO" id="GO:0004076">
    <property type="term" value="F:biotin synthase activity"/>
    <property type="evidence" value="ECO:0007669"/>
    <property type="project" value="UniProtKB-EC"/>
</dbReference>
<evidence type="ECO:0000313" key="9">
    <source>
        <dbReference type="Proteomes" id="UP000035268"/>
    </source>
</evidence>
<evidence type="ECO:0000256" key="4">
    <source>
        <dbReference type="ARBA" id="ARBA00023014"/>
    </source>
</evidence>